<dbReference type="EMBL" id="CP108222">
    <property type="protein sequence ID" value="WTT16827.1"/>
    <property type="molecule type" value="Genomic_DNA"/>
</dbReference>
<gene>
    <name evidence="1" type="ORF">OHA22_15480</name>
</gene>
<reference evidence="1" key="1">
    <citation type="submission" date="2022-10" db="EMBL/GenBank/DDBJ databases">
        <title>The complete genomes of actinobacterial strains from the NBC collection.</title>
        <authorList>
            <person name="Joergensen T.S."/>
            <person name="Alvarez Arevalo M."/>
            <person name="Sterndorff E.B."/>
            <person name="Faurdal D."/>
            <person name="Vuksanovic O."/>
            <person name="Mourched A.-S."/>
            <person name="Charusanti P."/>
            <person name="Shaw S."/>
            <person name="Blin K."/>
            <person name="Weber T."/>
        </authorList>
    </citation>
    <scope>NUCLEOTIDE SEQUENCE</scope>
    <source>
        <strain evidence="1">NBC_00093</strain>
    </source>
</reference>
<evidence type="ECO:0000313" key="1">
    <source>
        <dbReference type="EMBL" id="WTT16827.1"/>
    </source>
</evidence>
<name>A0AAU1ZZ70_9ACTN</name>
<dbReference type="AlphaFoldDB" id="A0AAU1ZZ70"/>
<protein>
    <recommendedName>
        <fullName evidence="2">Secreted protein</fullName>
    </recommendedName>
</protein>
<proteinExistence type="predicted"/>
<evidence type="ECO:0008006" key="2">
    <source>
        <dbReference type="Google" id="ProtNLM"/>
    </source>
</evidence>
<organism evidence="1">
    <name type="scientific">Streptomyces sp. NBC_00093</name>
    <dbReference type="NCBI Taxonomy" id="2975649"/>
    <lineage>
        <taxon>Bacteria</taxon>
        <taxon>Bacillati</taxon>
        <taxon>Actinomycetota</taxon>
        <taxon>Actinomycetes</taxon>
        <taxon>Kitasatosporales</taxon>
        <taxon>Streptomycetaceae</taxon>
        <taxon>Streptomyces</taxon>
    </lineage>
</organism>
<accession>A0AAU1ZZ70</accession>
<sequence>MVATFVMPTVAVASITDDSQYEEDTSASSQKQEIASLVSFDLSKNGSGKSTGPVTPVGNWSPPACWYEPRYTPEQKEEQYEKLLNTPGYLGKQYDQSGFESRFIDGNPYTDFNKEKSGDGMFWTSVRDINRVTEDAIWDCDEPDFWVDNGDTPDVANSIDVETLAALAYNEIRVPDTKVTLAPAGPTKVNLPTWAWLDKGDFREVSVTASLAVAGWNISATTTAKPISLKLEPGTTDAVTSPASGECVFEADGSIGEPYALGKAGQTPPCGITYLRSSNGGSYQMRATIIWEITWTGTNGEGGRFDNGTFGTTQNVIVQEAQAVNR</sequence>